<accession>A0ABW8D8Z0</accession>
<organism evidence="2 3">
    <name type="scientific">Legionella lytica</name>
    <dbReference type="NCBI Taxonomy" id="96232"/>
    <lineage>
        <taxon>Bacteria</taxon>
        <taxon>Pseudomonadati</taxon>
        <taxon>Pseudomonadota</taxon>
        <taxon>Gammaproteobacteria</taxon>
        <taxon>Legionellales</taxon>
        <taxon>Legionellaceae</taxon>
        <taxon>Legionella</taxon>
    </lineage>
</organism>
<feature type="signal peptide" evidence="1">
    <location>
        <begin position="1"/>
        <end position="20"/>
    </location>
</feature>
<comment type="caution">
    <text evidence="2">The sequence shown here is derived from an EMBL/GenBank/DDBJ whole genome shotgun (WGS) entry which is preliminary data.</text>
</comment>
<keyword evidence="3" id="KW-1185">Reference proteome</keyword>
<dbReference type="RefSeq" id="WP_400187995.1">
    <property type="nucleotide sequence ID" value="NZ_JBGORX010000004.1"/>
</dbReference>
<proteinExistence type="predicted"/>
<protein>
    <recommendedName>
        <fullName evidence="4">Secreted protein</fullName>
    </recommendedName>
</protein>
<reference evidence="2 3" key="1">
    <citation type="submission" date="2024-08" db="EMBL/GenBank/DDBJ databases">
        <title>Draft Genome Sequence of Legionella lytica strain DSB2004, Isolated From a Fire Sprinkler System.</title>
        <authorList>
            <person name="Everhart A.D."/>
            <person name="Kidane D.T."/>
            <person name="Farone A.L."/>
            <person name="Farone M.B."/>
        </authorList>
    </citation>
    <scope>NUCLEOTIDE SEQUENCE [LARGE SCALE GENOMIC DNA]</scope>
    <source>
        <strain evidence="2 3">DSB2004</strain>
    </source>
</reference>
<dbReference type="Proteomes" id="UP001615550">
    <property type="component" value="Unassembled WGS sequence"/>
</dbReference>
<gene>
    <name evidence="2" type="ORF">ACD661_11450</name>
</gene>
<evidence type="ECO:0000256" key="1">
    <source>
        <dbReference type="SAM" id="SignalP"/>
    </source>
</evidence>
<sequence length="98" mass="11002">MMKKLMIGTFLIVCGSPGFAENVINTQTNSWKSVPITVDEDNKTYTTSKGYLMPEGNYYYTFSGYRCLMNKTEGGGEEPLVLKPVNTGDKEIYCYKAD</sequence>
<evidence type="ECO:0000313" key="2">
    <source>
        <dbReference type="EMBL" id="MFJ1269172.1"/>
    </source>
</evidence>
<feature type="chain" id="PRO_5046992524" description="Secreted protein" evidence="1">
    <location>
        <begin position="21"/>
        <end position="98"/>
    </location>
</feature>
<dbReference type="EMBL" id="JBGORX010000004">
    <property type="protein sequence ID" value="MFJ1269172.1"/>
    <property type="molecule type" value="Genomic_DNA"/>
</dbReference>
<name>A0ABW8D8Z0_9GAMM</name>
<evidence type="ECO:0008006" key="4">
    <source>
        <dbReference type="Google" id="ProtNLM"/>
    </source>
</evidence>
<keyword evidence="1" id="KW-0732">Signal</keyword>
<evidence type="ECO:0000313" key="3">
    <source>
        <dbReference type="Proteomes" id="UP001615550"/>
    </source>
</evidence>